<dbReference type="EMBL" id="MN739546">
    <property type="protein sequence ID" value="QHT12476.1"/>
    <property type="molecule type" value="Genomic_DNA"/>
</dbReference>
<organism evidence="2">
    <name type="scientific">viral metagenome</name>
    <dbReference type="NCBI Taxonomy" id="1070528"/>
    <lineage>
        <taxon>unclassified sequences</taxon>
        <taxon>metagenomes</taxon>
        <taxon>organismal metagenomes</taxon>
    </lineage>
</organism>
<dbReference type="InterPro" id="IPR043872">
    <property type="entry name" value="DUF5832"/>
</dbReference>
<dbReference type="AlphaFoldDB" id="A0A6C0D611"/>
<dbReference type="Pfam" id="PF19150">
    <property type="entry name" value="DUF5832"/>
    <property type="match status" value="1"/>
</dbReference>
<evidence type="ECO:0000313" key="2">
    <source>
        <dbReference type="EMBL" id="QHT12476.1"/>
    </source>
</evidence>
<sequence length="270" mass="31855">MSSEDHEDFLSADPEIPGQRWCLLSFLSPENVLKKKDVYFFNEFVSKFEFNMKTKLIEEFLAKLTQNVNDSLETHAVEFEKQDLSGVATTCRNAKLRVDNVLGSLQDFVKKNTQEMTYDKLKENYDDYMYVNRDKLEEEYYKINEFHTTVRGLKIRGVYGSQEEANIRAKKLQKQDPVSNIYCAELGKWLPWDPEPSQIKEQEYAEDELNTLMKKYKENEEAREEFYRDKKNKNRDRKIENIAGPSQTNTSMFDEVGDLAIQRKLQSKIE</sequence>
<accession>A0A6C0D611</accession>
<protein>
    <submittedName>
        <fullName evidence="2">Uncharacterized protein</fullName>
    </submittedName>
</protein>
<reference evidence="2" key="1">
    <citation type="journal article" date="2020" name="Nature">
        <title>Giant virus diversity and host interactions through global metagenomics.</title>
        <authorList>
            <person name="Schulz F."/>
            <person name="Roux S."/>
            <person name="Paez-Espino D."/>
            <person name="Jungbluth S."/>
            <person name="Walsh D.A."/>
            <person name="Denef V.J."/>
            <person name="McMahon K.D."/>
            <person name="Konstantinidis K.T."/>
            <person name="Eloe-Fadrosh E.A."/>
            <person name="Kyrpides N.C."/>
            <person name="Woyke T."/>
        </authorList>
    </citation>
    <scope>NUCLEOTIDE SEQUENCE</scope>
    <source>
        <strain evidence="2">GVMAG-M-3300023174-129</strain>
    </source>
</reference>
<proteinExistence type="predicted"/>
<evidence type="ECO:0000256" key="1">
    <source>
        <dbReference type="SAM" id="MobiDB-lite"/>
    </source>
</evidence>
<name>A0A6C0D611_9ZZZZ</name>
<feature type="region of interest" description="Disordered" evidence="1">
    <location>
        <begin position="223"/>
        <end position="255"/>
    </location>
</feature>